<dbReference type="PROSITE" id="PS50011">
    <property type="entry name" value="PROTEIN_KINASE_DOM"/>
    <property type="match status" value="1"/>
</dbReference>
<evidence type="ECO:0000259" key="4">
    <source>
        <dbReference type="PROSITE" id="PS50011"/>
    </source>
</evidence>
<dbReference type="SMART" id="SM00220">
    <property type="entry name" value="S_TKc"/>
    <property type="match status" value="1"/>
</dbReference>
<evidence type="ECO:0000256" key="2">
    <source>
        <dbReference type="SAM" id="Coils"/>
    </source>
</evidence>
<protein>
    <recommendedName>
        <fullName evidence="1">non-specific serine/threonine protein kinase</fullName>
        <ecNumber evidence="1">2.7.11.1</ecNumber>
    </recommendedName>
</protein>
<dbReference type="SUPFAM" id="SSF56112">
    <property type="entry name" value="Protein kinase-like (PK-like)"/>
    <property type="match status" value="1"/>
</dbReference>
<gene>
    <name evidence="5" type="ORF">EZS28_002054</name>
</gene>
<dbReference type="EC" id="2.7.11.1" evidence="1"/>
<dbReference type="AlphaFoldDB" id="A0A5J4X5D8"/>
<feature type="region of interest" description="Disordered" evidence="3">
    <location>
        <begin position="426"/>
        <end position="449"/>
    </location>
</feature>
<dbReference type="InterPro" id="IPR008271">
    <property type="entry name" value="Ser/Thr_kinase_AS"/>
</dbReference>
<reference evidence="5 6" key="1">
    <citation type="submission" date="2019-03" db="EMBL/GenBank/DDBJ databases">
        <title>Single cell metagenomics reveals metabolic interactions within the superorganism composed of flagellate Streblomastix strix and complex community of Bacteroidetes bacteria on its surface.</title>
        <authorList>
            <person name="Treitli S.C."/>
            <person name="Kolisko M."/>
            <person name="Husnik F."/>
            <person name="Keeling P."/>
            <person name="Hampl V."/>
        </authorList>
    </citation>
    <scope>NUCLEOTIDE SEQUENCE [LARGE SCALE GENOMIC DNA]</scope>
    <source>
        <strain evidence="5">ST1C</strain>
    </source>
</reference>
<accession>A0A5J4X5D8</accession>
<feature type="coiled-coil region" evidence="2">
    <location>
        <begin position="323"/>
        <end position="353"/>
    </location>
</feature>
<comment type="caution">
    <text evidence="5">The sequence shown here is derived from an EMBL/GenBank/DDBJ whole genome shotgun (WGS) entry which is preliminary data.</text>
</comment>
<dbReference type="EMBL" id="SNRW01000238">
    <property type="protein sequence ID" value="KAA6402421.1"/>
    <property type="molecule type" value="Genomic_DNA"/>
</dbReference>
<dbReference type="Gene3D" id="1.10.510.10">
    <property type="entry name" value="Transferase(Phosphotransferase) domain 1"/>
    <property type="match status" value="1"/>
</dbReference>
<sequence length="813" mass="93338">MSEEAFPFDVGDIIKERYKLIRNISQGKRGAVYCALDQKMRQFAVKLEQNSGLTQVCIEAAVLNILAGQNHIPQFFHYGQHQGYKFLACELLGPNMIDLVNYNKHLKYSLHSVLKFGIQAIEAIKIVHKQKFVHRDIKPGNFLIGNAQGTTGTFYIADFGLCKKLNIVDGTISMPTNKAKFRGSMAYASLNAHNYVELGRQDDLISLLYILVEFFNGILPWSGIEDAGKVKKMKKHYSGLKLLKRLPKQFLQFDEHIQQLEYTISPDYLHLISLLEEAAEENKVDLNAPFEWEEEMNDERDKITKHHIAYAQKVHDKIEEMEKEKLLIQVNNEKDALEQIEQIDKEINESKQSVLTPQQFKIKLNTLNIIHRLRRKHENYYQQEQLKQLQKTGSRYDTSLMDIQSCIQPVKSYNQYNEFPDLVHTKTNSHSPFHSPQHSPIPKKQSRSDTRENLLSNVHHNNSPFYEQYSNDDRRGTNTIQDLVDILDAIIGASADVSQSTNNTNQQIVSTRQQDKNSFIDQFINEMQQKGKKPNDIDWDQFINNVGGSSEYEQFEQFSSSQHNEMFNGILSPTIDLQESLMKQSIKSQHTQNSHDLGLPGSIYFSPLLEHKHSNSPCYSPLLLSPQSSSYGFSPQHSINNQVFEFMQHPATDVDIDIDFDLPLHTNQQSFGNANTMPYTCESDFHVQIRIEGKEVISPFQIRQEVDMTNLNYHNLFTQQRNQLQNQITANSSTQYSEQHTHSQIFTDQARNAVCTEAKVEQSLHNTNPSNSYAKIIPLIPQDKLVRGKLMKMPIKTLASSLNFEIAKRAAGP</sequence>
<evidence type="ECO:0000313" key="6">
    <source>
        <dbReference type="Proteomes" id="UP000324800"/>
    </source>
</evidence>
<proteinExistence type="predicted"/>
<evidence type="ECO:0000256" key="3">
    <source>
        <dbReference type="SAM" id="MobiDB-lite"/>
    </source>
</evidence>
<dbReference type="InterPro" id="IPR050235">
    <property type="entry name" value="CK1_Ser-Thr_kinase"/>
</dbReference>
<dbReference type="InterPro" id="IPR000719">
    <property type="entry name" value="Prot_kinase_dom"/>
</dbReference>
<dbReference type="GO" id="GO:0004674">
    <property type="term" value="F:protein serine/threonine kinase activity"/>
    <property type="evidence" value="ECO:0007669"/>
    <property type="project" value="UniProtKB-EC"/>
</dbReference>
<feature type="domain" description="Protein kinase" evidence="4">
    <location>
        <begin position="18"/>
        <end position="296"/>
    </location>
</feature>
<dbReference type="OrthoDB" id="5979581at2759"/>
<dbReference type="PANTHER" id="PTHR11909">
    <property type="entry name" value="CASEIN KINASE-RELATED"/>
    <property type="match status" value="1"/>
</dbReference>
<dbReference type="PROSITE" id="PS00108">
    <property type="entry name" value="PROTEIN_KINASE_ST"/>
    <property type="match status" value="1"/>
</dbReference>
<evidence type="ECO:0000313" key="5">
    <source>
        <dbReference type="EMBL" id="KAA6402421.1"/>
    </source>
</evidence>
<name>A0A5J4X5D8_9EUKA</name>
<dbReference type="GO" id="GO:0005524">
    <property type="term" value="F:ATP binding"/>
    <property type="evidence" value="ECO:0007669"/>
    <property type="project" value="InterPro"/>
</dbReference>
<dbReference type="InterPro" id="IPR011009">
    <property type="entry name" value="Kinase-like_dom_sf"/>
</dbReference>
<feature type="compositionally biased region" description="Low complexity" evidence="3">
    <location>
        <begin position="429"/>
        <end position="442"/>
    </location>
</feature>
<evidence type="ECO:0000256" key="1">
    <source>
        <dbReference type="ARBA" id="ARBA00012513"/>
    </source>
</evidence>
<organism evidence="5 6">
    <name type="scientific">Streblomastix strix</name>
    <dbReference type="NCBI Taxonomy" id="222440"/>
    <lineage>
        <taxon>Eukaryota</taxon>
        <taxon>Metamonada</taxon>
        <taxon>Preaxostyla</taxon>
        <taxon>Oxymonadida</taxon>
        <taxon>Streblomastigidae</taxon>
        <taxon>Streblomastix</taxon>
    </lineage>
</organism>
<dbReference type="Proteomes" id="UP000324800">
    <property type="component" value="Unassembled WGS sequence"/>
</dbReference>
<keyword evidence="2" id="KW-0175">Coiled coil</keyword>
<dbReference type="Pfam" id="PF00069">
    <property type="entry name" value="Pkinase"/>
    <property type="match status" value="1"/>
</dbReference>